<evidence type="ECO:0000313" key="3">
    <source>
        <dbReference type="Proteomes" id="UP000183257"/>
    </source>
</evidence>
<dbReference type="AlphaFoldDB" id="A0A1K1RBT9"/>
<protein>
    <submittedName>
        <fullName evidence="2">Uncharacterized protein</fullName>
    </submittedName>
</protein>
<dbReference type="EMBL" id="FPIY01000014">
    <property type="protein sequence ID" value="SFW69623.1"/>
    <property type="molecule type" value="Genomic_DNA"/>
</dbReference>
<name>A0A1K1RBT9_9FLAO</name>
<organism evidence="2 3">
    <name type="scientific">Cellulophaga fucicola</name>
    <dbReference type="NCBI Taxonomy" id="76595"/>
    <lineage>
        <taxon>Bacteria</taxon>
        <taxon>Pseudomonadati</taxon>
        <taxon>Bacteroidota</taxon>
        <taxon>Flavobacteriia</taxon>
        <taxon>Flavobacteriales</taxon>
        <taxon>Flavobacteriaceae</taxon>
        <taxon>Cellulophaga</taxon>
    </lineage>
</organism>
<dbReference type="Proteomes" id="UP000183257">
    <property type="component" value="Unassembled WGS sequence"/>
</dbReference>
<proteinExistence type="predicted"/>
<dbReference type="RefSeq" id="WP_072305087.1">
    <property type="nucleotide sequence ID" value="NZ_FPIY01000014.1"/>
</dbReference>
<keyword evidence="1" id="KW-0472">Membrane</keyword>
<accession>A0A1K1RBT9</accession>
<evidence type="ECO:0000313" key="2">
    <source>
        <dbReference type="EMBL" id="SFW69623.1"/>
    </source>
</evidence>
<feature type="transmembrane region" description="Helical" evidence="1">
    <location>
        <begin position="6"/>
        <end position="23"/>
    </location>
</feature>
<keyword evidence="3" id="KW-1185">Reference proteome</keyword>
<keyword evidence="1" id="KW-1133">Transmembrane helix</keyword>
<evidence type="ECO:0000256" key="1">
    <source>
        <dbReference type="SAM" id="Phobius"/>
    </source>
</evidence>
<sequence>MIYGILIIVLIIVPIGIAYYYDYKKDPKEFTFSIKTMGKGILKGLVYVGILIGLNAIYQLVIPINKNHGIEFNSEREKLGIPKIGDNWENREYQSEQFKTQWWKTESTDGHFKKIIEYGILNAESETDYYKNDNRKGTFAWSKYDFGNNTSEYFIEKPNDEIVSVTESGKLKMGNPTIIQKIDKSEFEKFIAE</sequence>
<gene>
    <name evidence="2" type="ORF">SAMN05660313_03489</name>
</gene>
<dbReference type="STRING" id="76595.SAMN05660313_03489"/>
<reference evidence="3" key="1">
    <citation type="submission" date="2016-11" db="EMBL/GenBank/DDBJ databases">
        <authorList>
            <person name="Varghese N."/>
            <person name="Submissions S."/>
        </authorList>
    </citation>
    <scope>NUCLEOTIDE SEQUENCE [LARGE SCALE GENOMIC DNA]</scope>
    <source>
        <strain evidence="3">DSM 24786</strain>
    </source>
</reference>
<feature type="transmembrane region" description="Helical" evidence="1">
    <location>
        <begin position="44"/>
        <end position="62"/>
    </location>
</feature>
<dbReference type="OrthoDB" id="1452163at2"/>
<keyword evidence="1" id="KW-0812">Transmembrane</keyword>